<proteinExistence type="predicted"/>
<evidence type="ECO:0000313" key="2">
    <source>
        <dbReference type="EMBL" id="KAK9169660.1"/>
    </source>
</evidence>
<gene>
    <name evidence="2" type="ORF">Syun_001800</name>
</gene>
<dbReference type="AlphaFoldDB" id="A0AAP0Q6T7"/>
<dbReference type="EMBL" id="JBBNAF010000001">
    <property type="protein sequence ID" value="KAK9169660.1"/>
    <property type="molecule type" value="Genomic_DNA"/>
</dbReference>
<sequence length="96" mass="10436">MTRQRHAPQQQPNSTSLIGSPPIASRHVAYLHRLLQSRVVASARKTMSHTALSSSRVSDTVDMPRGPCSHRLPVIRASSANSPSAFSVHVAFLVCH</sequence>
<name>A0AAP0Q6T7_9MAGN</name>
<keyword evidence="3" id="KW-1185">Reference proteome</keyword>
<evidence type="ECO:0000313" key="3">
    <source>
        <dbReference type="Proteomes" id="UP001420932"/>
    </source>
</evidence>
<feature type="region of interest" description="Disordered" evidence="1">
    <location>
        <begin position="1"/>
        <end position="21"/>
    </location>
</feature>
<evidence type="ECO:0000256" key="1">
    <source>
        <dbReference type="SAM" id="MobiDB-lite"/>
    </source>
</evidence>
<organism evidence="2 3">
    <name type="scientific">Stephania yunnanensis</name>
    <dbReference type="NCBI Taxonomy" id="152371"/>
    <lineage>
        <taxon>Eukaryota</taxon>
        <taxon>Viridiplantae</taxon>
        <taxon>Streptophyta</taxon>
        <taxon>Embryophyta</taxon>
        <taxon>Tracheophyta</taxon>
        <taxon>Spermatophyta</taxon>
        <taxon>Magnoliopsida</taxon>
        <taxon>Ranunculales</taxon>
        <taxon>Menispermaceae</taxon>
        <taxon>Menispermoideae</taxon>
        <taxon>Cissampelideae</taxon>
        <taxon>Stephania</taxon>
    </lineage>
</organism>
<feature type="compositionally biased region" description="Polar residues" evidence="1">
    <location>
        <begin position="7"/>
        <end position="18"/>
    </location>
</feature>
<accession>A0AAP0Q6T7</accession>
<protein>
    <submittedName>
        <fullName evidence="2">Uncharacterized protein</fullName>
    </submittedName>
</protein>
<reference evidence="2 3" key="1">
    <citation type="submission" date="2024-01" db="EMBL/GenBank/DDBJ databases">
        <title>Genome assemblies of Stephania.</title>
        <authorList>
            <person name="Yang L."/>
        </authorList>
    </citation>
    <scope>NUCLEOTIDE SEQUENCE [LARGE SCALE GENOMIC DNA]</scope>
    <source>
        <strain evidence="2">YNDBR</strain>
        <tissue evidence="2">Leaf</tissue>
    </source>
</reference>
<dbReference type="Proteomes" id="UP001420932">
    <property type="component" value="Unassembled WGS sequence"/>
</dbReference>
<comment type="caution">
    <text evidence="2">The sequence shown here is derived from an EMBL/GenBank/DDBJ whole genome shotgun (WGS) entry which is preliminary data.</text>
</comment>